<protein>
    <submittedName>
        <fullName evidence="2">Uncharacterized protein</fullName>
    </submittedName>
</protein>
<dbReference type="RefSeq" id="WP_073858551.1">
    <property type="nucleotide sequence ID" value="NZ_BAAATC010000014.1"/>
</dbReference>
<evidence type="ECO:0000313" key="2">
    <source>
        <dbReference type="EMBL" id="PEG55488.1"/>
    </source>
</evidence>
<dbReference type="Proteomes" id="UP000191039">
    <property type="component" value="Unassembled WGS sequence"/>
</dbReference>
<gene>
    <name evidence="1" type="ORF">BV510_10130</name>
    <name evidence="2" type="ORF">CRI78_06135</name>
</gene>
<dbReference type="Proteomes" id="UP000220340">
    <property type="component" value="Unassembled WGS sequence"/>
</dbReference>
<sequence length="141" mass="15467">MKHLLEVFLKYFDFLYLDPQYRIVDSSSSGSATTDAQLVVAGNILSWSLTNDRGQIVLATAPSSATAPENWFRLSIIRRFLDGTRASDAAVSVEAVDWLRANITRVESLFANPPTTKASCEALIALENSVADELFGPAKDR</sequence>
<dbReference type="OrthoDB" id="4731766at2"/>
<organism evidence="2 4">
    <name type="scientific">Mycolicibacterium diernhoferi</name>
    <dbReference type="NCBI Taxonomy" id="1801"/>
    <lineage>
        <taxon>Bacteria</taxon>
        <taxon>Bacillati</taxon>
        <taxon>Actinomycetota</taxon>
        <taxon>Actinomycetes</taxon>
        <taxon>Mycobacteriales</taxon>
        <taxon>Mycobacteriaceae</taxon>
        <taxon>Mycolicibacterium</taxon>
    </lineage>
</organism>
<comment type="caution">
    <text evidence="2">The sequence shown here is derived from an EMBL/GenBank/DDBJ whole genome shotgun (WGS) entry which is preliminary data.</text>
</comment>
<evidence type="ECO:0000313" key="1">
    <source>
        <dbReference type="EMBL" id="OPE54463.1"/>
    </source>
</evidence>
<reference evidence="2 4" key="2">
    <citation type="submission" date="2017-10" db="EMBL/GenBank/DDBJ databases">
        <title>The new phylogeny of genus Mycobacterium.</title>
        <authorList>
            <person name="Tortoli E."/>
            <person name="Trovato A."/>
            <person name="Cirillo D.M."/>
        </authorList>
    </citation>
    <scope>NUCLEOTIDE SEQUENCE [LARGE SCALE GENOMIC DNA]</scope>
    <source>
        <strain evidence="2 4">IP141170001</strain>
    </source>
</reference>
<proteinExistence type="predicted"/>
<keyword evidence="4" id="KW-1185">Reference proteome</keyword>
<dbReference type="EMBL" id="MIJD01000084">
    <property type="protein sequence ID" value="OPE54463.1"/>
    <property type="molecule type" value="Genomic_DNA"/>
</dbReference>
<evidence type="ECO:0000313" key="3">
    <source>
        <dbReference type="Proteomes" id="UP000191039"/>
    </source>
</evidence>
<evidence type="ECO:0000313" key="4">
    <source>
        <dbReference type="Proteomes" id="UP000220340"/>
    </source>
</evidence>
<dbReference type="EMBL" id="PDCR01000006">
    <property type="protein sequence ID" value="PEG55488.1"/>
    <property type="molecule type" value="Genomic_DNA"/>
</dbReference>
<name>A0A1Q4H7F6_9MYCO</name>
<dbReference type="AlphaFoldDB" id="A0A1Q4H7F6"/>
<accession>A0A1Q4H7F6</accession>
<reference evidence="1 3" key="1">
    <citation type="submission" date="2016-09" db="EMBL/GenBank/DDBJ databases">
        <title>genome sequences of unsequenced Mycobacteria.</title>
        <authorList>
            <person name="Greninger A.L."/>
            <person name="Jerome K.R."/>
            <person name="Mcnair B."/>
            <person name="Wallis C."/>
            <person name="Fang F."/>
        </authorList>
    </citation>
    <scope>NUCLEOTIDE SEQUENCE [LARGE SCALE GENOMIC DNA]</scope>
    <source>
        <strain evidence="1 3">BM1</strain>
    </source>
</reference>